<gene>
    <name evidence="1" type="ORF">I5M32_04190</name>
</gene>
<comment type="caution">
    <text evidence="1">The sequence shown here is derived from an EMBL/GenBank/DDBJ whole genome shotgun (WGS) entry which is preliminary data.</text>
</comment>
<evidence type="ECO:0000313" key="1">
    <source>
        <dbReference type="EMBL" id="MBK0382151.1"/>
    </source>
</evidence>
<dbReference type="Proteomes" id="UP000660024">
    <property type="component" value="Unassembled WGS sequence"/>
</dbReference>
<keyword evidence="1" id="KW-0378">Hydrolase</keyword>
<evidence type="ECO:0000313" key="2">
    <source>
        <dbReference type="Proteomes" id="UP000660024"/>
    </source>
</evidence>
<dbReference type="InterPro" id="IPR029058">
    <property type="entry name" value="AB_hydrolase_fold"/>
</dbReference>
<protein>
    <submittedName>
        <fullName evidence="1">Alpha/beta hydrolase</fullName>
    </submittedName>
</protein>
<dbReference type="EMBL" id="JAEHFY010000005">
    <property type="protein sequence ID" value="MBK0382151.1"/>
    <property type="molecule type" value="Genomic_DNA"/>
</dbReference>
<dbReference type="RefSeq" id="WP_200584938.1">
    <property type="nucleotide sequence ID" value="NZ_JAEHFY010000005.1"/>
</dbReference>
<dbReference type="Gene3D" id="3.40.50.1820">
    <property type="entry name" value="alpha/beta hydrolase"/>
    <property type="match status" value="1"/>
</dbReference>
<dbReference type="GO" id="GO:0016787">
    <property type="term" value="F:hydrolase activity"/>
    <property type="evidence" value="ECO:0007669"/>
    <property type="project" value="UniProtKB-KW"/>
</dbReference>
<reference evidence="1 2" key="1">
    <citation type="submission" date="2020-12" db="EMBL/GenBank/DDBJ databases">
        <title>Bacterial novel species Pedobacter sp. SD-b isolated from soil.</title>
        <authorList>
            <person name="Jung H.-Y."/>
        </authorList>
    </citation>
    <scope>NUCLEOTIDE SEQUENCE [LARGE SCALE GENOMIC DNA]</scope>
    <source>
        <strain evidence="1 2">SD-b</strain>
    </source>
</reference>
<accession>A0ABS1BIG2</accession>
<keyword evidence="2" id="KW-1185">Reference proteome</keyword>
<organism evidence="1 2">
    <name type="scientific">Pedobacter segetis</name>
    <dbReference type="NCBI Taxonomy" id="2793069"/>
    <lineage>
        <taxon>Bacteria</taxon>
        <taxon>Pseudomonadati</taxon>
        <taxon>Bacteroidota</taxon>
        <taxon>Sphingobacteriia</taxon>
        <taxon>Sphingobacteriales</taxon>
        <taxon>Sphingobacteriaceae</taxon>
        <taxon>Pedobacter</taxon>
    </lineage>
</organism>
<proteinExistence type="predicted"/>
<name>A0ABS1BIG2_9SPHI</name>
<sequence>MFEKETFEIKGADDLPIIGDITYSNSYPDYLVIFVHGFKGFKDWGTHNLTASYFADKSIFFLKFNFSHSGVKPDDLSDIKDLELFSKNTPSKELYDLDKVIDFAAKKFPHLQIVLLGHSRGGAISILQAAKDNRVKKLLTWAAIGNFRDLWNDEDEPEWRKAGIHYILNGRTKELMPLDISLLDDVLNHKKEFDLNNAAKIIRKPWLIVQGENDAAVKVKVAEKFHQDQPQTSKLMVVEGANHVFGASHPYKKEVLPKDLEKVVLACADFVKAAY</sequence>
<dbReference type="SUPFAM" id="SSF53474">
    <property type="entry name" value="alpha/beta-Hydrolases"/>
    <property type="match status" value="1"/>
</dbReference>